<dbReference type="Gene3D" id="3.20.20.80">
    <property type="entry name" value="Glycosidases"/>
    <property type="match status" value="1"/>
</dbReference>
<dbReference type="GO" id="GO:0004560">
    <property type="term" value="F:alpha-L-fucosidase activity"/>
    <property type="evidence" value="ECO:0007669"/>
    <property type="project" value="InterPro"/>
</dbReference>
<name>A0A949JZZ3_9FIRM</name>
<evidence type="ECO:0000256" key="6">
    <source>
        <dbReference type="ARBA" id="ARBA00023295"/>
    </source>
</evidence>
<dbReference type="PANTHER" id="PTHR10030:SF37">
    <property type="entry name" value="ALPHA-L-FUCOSIDASE-RELATED"/>
    <property type="match status" value="1"/>
</dbReference>
<dbReference type="EMBL" id="JAHQCW010000008">
    <property type="protein sequence ID" value="MBU9736270.1"/>
    <property type="molecule type" value="Genomic_DNA"/>
</dbReference>
<dbReference type="Pfam" id="PF01120">
    <property type="entry name" value="Alpha_L_fucos"/>
    <property type="match status" value="1"/>
</dbReference>
<dbReference type="InterPro" id="IPR017853">
    <property type="entry name" value="GH"/>
</dbReference>
<keyword evidence="5" id="KW-0378">Hydrolase</keyword>
<keyword evidence="6" id="KW-0326">Glycosidase</keyword>
<comment type="caution">
    <text evidence="8">The sequence shown here is derived from an EMBL/GenBank/DDBJ whole genome shotgun (WGS) entry which is preliminary data.</text>
</comment>
<evidence type="ECO:0000313" key="8">
    <source>
        <dbReference type="EMBL" id="MBU9736270.1"/>
    </source>
</evidence>
<dbReference type="InterPro" id="IPR000933">
    <property type="entry name" value="Glyco_hydro_29"/>
</dbReference>
<sequence>MLQNKFLPTYEPTGKYLPTWESLNEHTLPKWFMDAKFGIFIHWGPYSVPAWAPKKTATGEYYNDQVGNHPYAEIYGYGMMYKDSAVWKHHKATYGAGFQYEDFFPQFRAENWDPGLWAETFRKVGAKYVVLVTKHSDCYSMFDTKLTDRCCTKIGPMRDITGELTAELRKQGLKSGLYYSTTFDWYSRNFPHVIYKEFTHGQIKELVDQYHPDILWSDDYWKPIEKSCSDTWGSKELISYFYNHSEHPEEVLVNDRWGCEKDGRQIGDFSTPEYTALPTIQDFYWETNRGIGRSFGYNQEEGDEDYAAAEDLIFMLADIVSKNGNLLLNVGPRADGTIHPLQLQRLEEIGSWLQVNGEAIYQTRPWIDAAGLTGADGRVRFTQKGSAVYANIFDTKTRDFTIRNLFVPSGTKVELLGSDAPVVWEQQGADTIFHLPAAQSAVSFVLKFNEEPLRLLRKPGLLVPENRTGEIFRRMGYYSVNL</sequence>
<dbReference type="Proteomes" id="UP000712157">
    <property type="component" value="Unassembled WGS sequence"/>
</dbReference>
<dbReference type="GO" id="GO:0005764">
    <property type="term" value="C:lysosome"/>
    <property type="evidence" value="ECO:0007669"/>
    <property type="project" value="TreeGrafter"/>
</dbReference>
<dbReference type="InterPro" id="IPR013780">
    <property type="entry name" value="Glyco_hydro_b"/>
</dbReference>
<dbReference type="GO" id="GO:0006004">
    <property type="term" value="P:fucose metabolic process"/>
    <property type="evidence" value="ECO:0007669"/>
    <property type="project" value="InterPro"/>
</dbReference>
<keyword evidence="4" id="KW-0732">Signal</keyword>
<comment type="similarity">
    <text evidence="2">Belongs to the glycosyl hydrolase 29 family.</text>
</comment>
<protein>
    <recommendedName>
        <fullName evidence="3">alpha-L-fucosidase</fullName>
        <ecNumber evidence="3">3.2.1.51</ecNumber>
    </recommendedName>
</protein>
<dbReference type="Gene3D" id="2.60.40.1180">
    <property type="entry name" value="Golgi alpha-mannosidase II"/>
    <property type="match status" value="1"/>
</dbReference>
<dbReference type="RefSeq" id="WP_158343641.1">
    <property type="nucleotide sequence ID" value="NZ_JAHQCW010000008.1"/>
</dbReference>
<accession>A0A949JZZ3</accession>
<dbReference type="PRINTS" id="PR00741">
    <property type="entry name" value="GLHYDRLASE29"/>
</dbReference>
<keyword evidence="9" id="KW-1185">Reference proteome</keyword>
<dbReference type="SUPFAM" id="SSF51445">
    <property type="entry name" value="(Trans)glycosidases"/>
    <property type="match status" value="1"/>
</dbReference>
<evidence type="ECO:0000313" key="9">
    <source>
        <dbReference type="Proteomes" id="UP000712157"/>
    </source>
</evidence>
<evidence type="ECO:0000256" key="4">
    <source>
        <dbReference type="ARBA" id="ARBA00022729"/>
    </source>
</evidence>
<dbReference type="AlphaFoldDB" id="A0A949JZZ3"/>
<reference evidence="8" key="1">
    <citation type="submission" date="2021-06" db="EMBL/GenBank/DDBJ databases">
        <title>Description of novel taxa of the family Lachnospiraceae.</title>
        <authorList>
            <person name="Chaplin A.V."/>
            <person name="Sokolova S.R."/>
            <person name="Pikina A.P."/>
            <person name="Korzhanova M."/>
            <person name="Belova V."/>
            <person name="Korostin D."/>
            <person name="Efimov B.A."/>
        </authorList>
    </citation>
    <scope>NUCLEOTIDE SEQUENCE</scope>
    <source>
        <strain evidence="8">ASD5720</strain>
    </source>
</reference>
<evidence type="ECO:0000256" key="2">
    <source>
        <dbReference type="ARBA" id="ARBA00007951"/>
    </source>
</evidence>
<evidence type="ECO:0000256" key="1">
    <source>
        <dbReference type="ARBA" id="ARBA00004071"/>
    </source>
</evidence>
<comment type="function">
    <text evidence="1">Alpha-L-fucosidase is responsible for hydrolyzing the alpha-1,6-linked fucose joined to the reducing-end N-acetylglucosamine of the carbohydrate moieties of glycoproteins.</text>
</comment>
<feature type="domain" description="Glycoside hydrolase family 29 N-terminal" evidence="7">
    <location>
        <begin position="13"/>
        <end position="358"/>
    </location>
</feature>
<evidence type="ECO:0000259" key="7">
    <source>
        <dbReference type="Pfam" id="PF01120"/>
    </source>
</evidence>
<dbReference type="InterPro" id="IPR016286">
    <property type="entry name" value="FUC_metazoa-typ"/>
</dbReference>
<evidence type="ECO:0000256" key="3">
    <source>
        <dbReference type="ARBA" id="ARBA00012662"/>
    </source>
</evidence>
<proteinExistence type="inferred from homology"/>
<evidence type="ECO:0000256" key="5">
    <source>
        <dbReference type="ARBA" id="ARBA00022801"/>
    </source>
</evidence>
<dbReference type="PIRSF" id="PIRSF001092">
    <property type="entry name" value="Alpha-L-fucosidase"/>
    <property type="match status" value="1"/>
</dbReference>
<dbReference type="EC" id="3.2.1.51" evidence="3"/>
<gene>
    <name evidence="8" type="ORF">KTH89_06945</name>
</gene>
<dbReference type="InterPro" id="IPR057739">
    <property type="entry name" value="Glyco_hydro_29_N"/>
</dbReference>
<dbReference type="PANTHER" id="PTHR10030">
    <property type="entry name" value="ALPHA-L-FUCOSIDASE"/>
    <property type="match status" value="1"/>
</dbReference>
<dbReference type="GO" id="GO:0016139">
    <property type="term" value="P:glycoside catabolic process"/>
    <property type="evidence" value="ECO:0007669"/>
    <property type="project" value="TreeGrafter"/>
</dbReference>
<organism evidence="8 9">
    <name type="scientific">Diplocloster agilis</name>
    <dbReference type="NCBI Taxonomy" id="2850323"/>
    <lineage>
        <taxon>Bacteria</taxon>
        <taxon>Bacillati</taxon>
        <taxon>Bacillota</taxon>
        <taxon>Clostridia</taxon>
        <taxon>Lachnospirales</taxon>
        <taxon>Lachnospiraceae</taxon>
        <taxon>Diplocloster</taxon>
    </lineage>
</organism>
<dbReference type="SMART" id="SM00812">
    <property type="entry name" value="Alpha_L_fucos"/>
    <property type="match status" value="1"/>
</dbReference>